<evidence type="ECO:0008006" key="2">
    <source>
        <dbReference type="Google" id="ProtNLM"/>
    </source>
</evidence>
<gene>
    <name evidence="1" type="ORF">AVDCRST_MAG54-1865</name>
</gene>
<name>A0A6J4ICY7_9PSEU</name>
<proteinExistence type="predicted"/>
<reference evidence="1" key="1">
    <citation type="submission" date="2020-02" db="EMBL/GenBank/DDBJ databases">
        <authorList>
            <person name="Meier V. D."/>
        </authorList>
    </citation>
    <scope>NUCLEOTIDE SEQUENCE</scope>
    <source>
        <strain evidence="1">AVDCRST_MAG54</strain>
    </source>
</reference>
<dbReference type="EMBL" id="CADCTH010000250">
    <property type="protein sequence ID" value="CAA9248472.1"/>
    <property type="molecule type" value="Genomic_DNA"/>
</dbReference>
<dbReference type="GO" id="GO:0020037">
    <property type="term" value="F:heme binding"/>
    <property type="evidence" value="ECO:0007669"/>
    <property type="project" value="InterPro"/>
</dbReference>
<protein>
    <recommendedName>
        <fullName evidence="2">Phosphodiesterase</fullName>
    </recommendedName>
</protein>
<sequence length="240" mass="25343">MTRTDPPAPPAGPVDRLLDATAGRLVGPAFGLGSFVRRARVFHPRGRTFAVTVDVPGDESWAGTVFGERASHHGLLRLSRGAGVPEPLPDLLGRALRVDLAAGAQDLLLLSSAPAPGTRHVLVPARDYAGTHYSSISVFRLAGQTVVLGARAAEGHGPLARLDEVSDAARRGLHIDLLVATPLGPWTTVGTVTVHDPVPAEQSERLRFTPFHRAGGLEPVGLTNVVRRRAYADSQAARPT</sequence>
<dbReference type="InterPro" id="IPR020835">
    <property type="entry name" value="Catalase_sf"/>
</dbReference>
<dbReference type="AlphaFoldDB" id="A0A6J4ICY7"/>
<dbReference type="SUPFAM" id="SSF56634">
    <property type="entry name" value="Heme-dependent catalase-like"/>
    <property type="match status" value="1"/>
</dbReference>
<organism evidence="1">
    <name type="scientific">uncultured Actinomycetospora sp</name>
    <dbReference type="NCBI Taxonomy" id="1135996"/>
    <lineage>
        <taxon>Bacteria</taxon>
        <taxon>Bacillati</taxon>
        <taxon>Actinomycetota</taxon>
        <taxon>Actinomycetes</taxon>
        <taxon>Pseudonocardiales</taxon>
        <taxon>Pseudonocardiaceae</taxon>
        <taxon>Actinomycetospora</taxon>
        <taxon>environmental samples</taxon>
    </lineage>
</organism>
<accession>A0A6J4ICY7</accession>
<evidence type="ECO:0000313" key="1">
    <source>
        <dbReference type="EMBL" id="CAA9248472.1"/>
    </source>
</evidence>